<dbReference type="AlphaFoldDB" id="A0A6C0GTF7"/>
<accession>A0A6C0GTF7</accession>
<dbReference type="EMBL" id="CP048222">
    <property type="protein sequence ID" value="QHT71177.1"/>
    <property type="molecule type" value="Genomic_DNA"/>
</dbReference>
<feature type="transmembrane region" description="Helical" evidence="1">
    <location>
        <begin position="21"/>
        <end position="42"/>
    </location>
</feature>
<organism evidence="2 3">
    <name type="scientific">Rhodocytophaga rosea</name>
    <dbReference type="NCBI Taxonomy" id="2704465"/>
    <lineage>
        <taxon>Bacteria</taxon>
        <taxon>Pseudomonadati</taxon>
        <taxon>Bacteroidota</taxon>
        <taxon>Cytophagia</taxon>
        <taxon>Cytophagales</taxon>
        <taxon>Rhodocytophagaceae</taxon>
        <taxon>Rhodocytophaga</taxon>
    </lineage>
</organism>
<gene>
    <name evidence="2" type="ORF">GXP67_33260</name>
</gene>
<protein>
    <submittedName>
        <fullName evidence="2">Uncharacterized protein</fullName>
    </submittedName>
</protein>
<proteinExistence type="predicted"/>
<dbReference type="Proteomes" id="UP000480178">
    <property type="component" value="Chromosome"/>
</dbReference>
<evidence type="ECO:0000256" key="1">
    <source>
        <dbReference type="SAM" id="Phobius"/>
    </source>
</evidence>
<evidence type="ECO:0000313" key="2">
    <source>
        <dbReference type="EMBL" id="QHT71177.1"/>
    </source>
</evidence>
<keyword evidence="1" id="KW-0472">Membrane</keyword>
<name>A0A6C0GTF7_9BACT</name>
<keyword evidence="3" id="KW-1185">Reference proteome</keyword>
<keyword evidence="1" id="KW-0812">Transmembrane</keyword>
<keyword evidence="1" id="KW-1133">Transmembrane helix</keyword>
<feature type="transmembrane region" description="Helical" evidence="1">
    <location>
        <begin position="62"/>
        <end position="80"/>
    </location>
</feature>
<evidence type="ECO:0000313" key="3">
    <source>
        <dbReference type="Proteomes" id="UP000480178"/>
    </source>
</evidence>
<reference evidence="2 3" key="1">
    <citation type="submission" date="2020-01" db="EMBL/GenBank/DDBJ databases">
        <authorList>
            <person name="Kim M.K."/>
        </authorList>
    </citation>
    <scope>NUCLEOTIDE SEQUENCE [LARGE SCALE GENOMIC DNA]</scope>
    <source>
        <strain evidence="2 3">172606-1</strain>
    </source>
</reference>
<dbReference type="RefSeq" id="WP_162447117.1">
    <property type="nucleotide sequence ID" value="NZ_CP048222.1"/>
</dbReference>
<dbReference type="KEGG" id="rhoz:GXP67_33260"/>
<sequence>MQDCNPELISEQISDFQYEVLLINIIYALVNSLSLFALGFIFNKMFVDAATTNETFFRFLEVAAALFAPFLSVVSQGFHYPKFRKLNSLDELLWKTSLTDAEAEIMYDK</sequence>